<keyword evidence="6 7" id="KW-0472">Membrane</keyword>
<dbReference type="PANTHER" id="PTHR30506:SF3">
    <property type="entry name" value="UPF0126 INNER MEMBRANE PROTEIN YADS-RELATED"/>
    <property type="match status" value="1"/>
</dbReference>
<organism evidence="9 10">
    <name type="scientific">Phaeocystidibacter luteus</name>
    <dbReference type="NCBI Taxonomy" id="911197"/>
    <lineage>
        <taxon>Bacteria</taxon>
        <taxon>Pseudomonadati</taxon>
        <taxon>Bacteroidota</taxon>
        <taxon>Flavobacteriia</taxon>
        <taxon>Flavobacteriales</taxon>
        <taxon>Phaeocystidibacteraceae</taxon>
        <taxon>Phaeocystidibacter</taxon>
    </lineage>
</organism>
<feature type="transmembrane region" description="Helical" evidence="7">
    <location>
        <begin position="6"/>
        <end position="23"/>
    </location>
</feature>
<keyword evidence="3" id="KW-1003">Cell membrane</keyword>
<evidence type="ECO:0000256" key="6">
    <source>
        <dbReference type="ARBA" id="ARBA00023136"/>
    </source>
</evidence>
<dbReference type="Pfam" id="PF03458">
    <property type="entry name" value="Gly_transporter"/>
    <property type="match status" value="2"/>
</dbReference>
<comment type="caution">
    <text evidence="9">The sequence shown here is derived from an EMBL/GenBank/DDBJ whole genome shotgun (WGS) entry which is preliminary data.</text>
</comment>
<evidence type="ECO:0000259" key="8">
    <source>
        <dbReference type="Pfam" id="PF03458"/>
    </source>
</evidence>
<sequence>MSTQYVLELIGTYFFAISGALAVADVENDLFGASFTGFLTAIGGGTLRDLILDSHPLVWIGDPYVLYSVFAGVLTAIIFFKWVIKLKKTLFLFDTMGISLFTVLGVEKALYFGAPDEVAVIMGIFSAVMGGVIRDTLSNVTPVILRKEIYASACMIGAISYLILNKFHVERELNLIISASLIASVRVLAVRYKVYLPALGSWR</sequence>
<dbReference type="PANTHER" id="PTHR30506">
    <property type="entry name" value="INNER MEMBRANE PROTEIN"/>
    <property type="match status" value="1"/>
</dbReference>
<gene>
    <name evidence="9" type="ORF">F8C67_02005</name>
</gene>
<feature type="transmembrane region" description="Helical" evidence="7">
    <location>
        <begin position="64"/>
        <end position="84"/>
    </location>
</feature>
<dbReference type="OrthoDB" id="9791874at2"/>
<evidence type="ECO:0000313" key="10">
    <source>
        <dbReference type="Proteomes" id="UP000468650"/>
    </source>
</evidence>
<dbReference type="InterPro" id="IPR005115">
    <property type="entry name" value="Gly_transporter"/>
</dbReference>
<evidence type="ECO:0000256" key="7">
    <source>
        <dbReference type="SAM" id="Phobius"/>
    </source>
</evidence>
<feature type="domain" description="Glycine transporter" evidence="8">
    <location>
        <begin position="6"/>
        <end position="78"/>
    </location>
</feature>
<dbReference type="RefSeq" id="WP_151666114.1">
    <property type="nucleotide sequence ID" value="NZ_WBVO01000001.1"/>
</dbReference>
<comment type="similarity">
    <text evidence="2">Belongs to the UPF0126 family.</text>
</comment>
<reference evidence="9 10" key="1">
    <citation type="submission" date="2019-09" db="EMBL/GenBank/DDBJ databases">
        <title>Genomes of family Cryomorphaceae.</title>
        <authorList>
            <person name="Bowman J.P."/>
        </authorList>
    </citation>
    <scope>NUCLEOTIDE SEQUENCE [LARGE SCALE GENOMIC DNA]</scope>
    <source>
        <strain evidence="9 10">LMG 25704</strain>
    </source>
</reference>
<dbReference type="Proteomes" id="UP000468650">
    <property type="component" value="Unassembled WGS sequence"/>
</dbReference>
<evidence type="ECO:0000256" key="3">
    <source>
        <dbReference type="ARBA" id="ARBA00022475"/>
    </source>
</evidence>
<protein>
    <submittedName>
        <fullName evidence="9">Trimeric intracellular cation channel family protein</fullName>
    </submittedName>
</protein>
<keyword evidence="5 7" id="KW-1133">Transmembrane helix</keyword>
<dbReference type="EMBL" id="WBVO01000001">
    <property type="protein sequence ID" value="KAB2814536.1"/>
    <property type="molecule type" value="Genomic_DNA"/>
</dbReference>
<evidence type="ECO:0000313" key="9">
    <source>
        <dbReference type="EMBL" id="KAB2814536.1"/>
    </source>
</evidence>
<proteinExistence type="inferred from homology"/>
<dbReference type="AlphaFoldDB" id="A0A6N6RLT8"/>
<accession>A0A6N6RLT8</accession>
<name>A0A6N6RLT8_9FLAO</name>
<evidence type="ECO:0000256" key="1">
    <source>
        <dbReference type="ARBA" id="ARBA00004651"/>
    </source>
</evidence>
<comment type="subcellular location">
    <subcellularLocation>
        <location evidence="1">Cell membrane</location>
        <topology evidence="1">Multi-pass membrane protein</topology>
    </subcellularLocation>
</comment>
<keyword evidence="10" id="KW-1185">Reference proteome</keyword>
<evidence type="ECO:0000256" key="4">
    <source>
        <dbReference type="ARBA" id="ARBA00022692"/>
    </source>
</evidence>
<evidence type="ECO:0000256" key="2">
    <source>
        <dbReference type="ARBA" id="ARBA00008193"/>
    </source>
</evidence>
<keyword evidence="4 7" id="KW-0812">Transmembrane</keyword>
<feature type="domain" description="Glycine transporter" evidence="8">
    <location>
        <begin position="92"/>
        <end position="165"/>
    </location>
</feature>
<dbReference type="GO" id="GO:0005886">
    <property type="term" value="C:plasma membrane"/>
    <property type="evidence" value="ECO:0007669"/>
    <property type="project" value="UniProtKB-SubCell"/>
</dbReference>
<evidence type="ECO:0000256" key="5">
    <source>
        <dbReference type="ARBA" id="ARBA00022989"/>
    </source>
</evidence>